<evidence type="ECO:0000313" key="2">
    <source>
        <dbReference type="EMBL" id="MPC36216.1"/>
    </source>
</evidence>
<dbReference type="Proteomes" id="UP000324222">
    <property type="component" value="Unassembled WGS sequence"/>
</dbReference>
<sequence length="82" mass="9039">MPKNSHKSNSLQVFRTCSLSKVSLLPSRHYGPSLYYSSVATTRGNKSRPHIRNKPSVATKTDTPISCTAPHGKLRISSNNDK</sequence>
<protein>
    <submittedName>
        <fullName evidence="2">Uncharacterized protein</fullName>
    </submittedName>
</protein>
<gene>
    <name evidence="2" type="ORF">E2C01_029665</name>
</gene>
<keyword evidence="3" id="KW-1185">Reference proteome</keyword>
<evidence type="ECO:0000256" key="1">
    <source>
        <dbReference type="SAM" id="MobiDB-lite"/>
    </source>
</evidence>
<feature type="compositionally biased region" description="Polar residues" evidence="1">
    <location>
        <begin position="56"/>
        <end position="66"/>
    </location>
</feature>
<proteinExistence type="predicted"/>
<feature type="region of interest" description="Disordered" evidence="1">
    <location>
        <begin position="43"/>
        <end position="82"/>
    </location>
</feature>
<name>A0A5B7ESU3_PORTR</name>
<accession>A0A5B7ESU3</accession>
<organism evidence="2 3">
    <name type="scientific">Portunus trituberculatus</name>
    <name type="common">Swimming crab</name>
    <name type="synonym">Neptunus trituberculatus</name>
    <dbReference type="NCBI Taxonomy" id="210409"/>
    <lineage>
        <taxon>Eukaryota</taxon>
        <taxon>Metazoa</taxon>
        <taxon>Ecdysozoa</taxon>
        <taxon>Arthropoda</taxon>
        <taxon>Crustacea</taxon>
        <taxon>Multicrustacea</taxon>
        <taxon>Malacostraca</taxon>
        <taxon>Eumalacostraca</taxon>
        <taxon>Eucarida</taxon>
        <taxon>Decapoda</taxon>
        <taxon>Pleocyemata</taxon>
        <taxon>Brachyura</taxon>
        <taxon>Eubrachyura</taxon>
        <taxon>Portunoidea</taxon>
        <taxon>Portunidae</taxon>
        <taxon>Portuninae</taxon>
        <taxon>Portunus</taxon>
    </lineage>
</organism>
<dbReference type="AlphaFoldDB" id="A0A5B7ESU3"/>
<comment type="caution">
    <text evidence="2">The sequence shown here is derived from an EMBL/GenBank/DDBJ whole genome shotgun (WGS) entry which is preliminary data.</text>
</comment>
<evidence type="ECO:0000313" key="3">
    <source>
        <dbReference type="Proteomes" id="UP000324222"/>
    </source>
</evidence>
<reference evidence="2 3" key="1">
    <citation type="submission" date="2019-05" db="EMBL/GenBank/DDBJ databases">
        <title>Another draft genome of Portunus trituberculatus and its Hox gene families provides insights of decapod evolution.</title>
        <authorList>
            <person name="Jeong J.-H."/>
            <person name="Song I."/>
            <person name="Kim S."/>
            <person name="Choi T."/>
            <person name="Kim D."/>
            <person name="Ryu S."/>
            <person name="Kim W."/>
        </authorList>
    </citation>
    <scope>NUCLEOTIDE SEQUENCE [LARGE SCALE GENOMIC DNA]</scope>
    <source>
        <tissue evidence="2">Muscle</tissue>
    </source>
</reference>
<dbReference type="EMBL" id="VSRR010003452">
    <property type="protein sequence ID" value="MPC36216.1"/>
    <property type="molecule type" value="Genomic_DNA"/>
</dbReference>